<evidence type="ECO:0000313" key="3">
    <source>
        <dbReference type="Proteomes" id="UP001283361"/>
    </source>
</evidence>
<organism evidence="2 3">
    <name type="scientific">Elysia crispata</name>
    <name type="common">lettuce slug</name>
    <dbReference type="NCBI Taxonomy" id="231223"/>
    <lineage>
        <taxon>Eukaryota</taxon>
        <taxon>Metazoa</taxon>
        <taxon>Spiralia</taxon>
        <taxon>Lophotrochozoa</taxon>
        <taxon>Mollusca</taxon>
        <taxon>Gastropoda</taxon>
        <taxon>Heterobranchia</taxon>
        <taxon>Euthyneura</taxon>
        <taxon>Panpulmonata</taxon>
        <taxon>Sacoglossa</taxon>
        <taxon>Placobranchoidea</taxon>
        <taxon>Plakobranchidae</taxon>
        <taxon>Elysia</taxon>
    </lineage>
</organism>
<keyword evidence="3" id="KW-1185">Reference proteome</keyword>
<dbReference type="EMBL" id="JAWDGP010001129">
    <property type="protein sequence ID" value="KAK3794364.1"/>
    <property type="molecule type" value="Genomic_DNA"/>
</dbReference>
<gene>
    <name evidence="2" type="ORF">RRG08_061032</name>
</gene>
<accession>A0AAE1AUM1</accession>
<feature type="region of interest" description="Disordered" evidence="1">
    <location>
        <begin position="1"/>
        <end position="24"/>
    </location>
</feature>
<proteinExistence type="predicted"/>
<protein>
    <submittedName>
        <fullName evidence="2">Uncharacterized protein</fullName>
    </submittedName>
</protein>
<feature type="compositionally biased region" description="Polar residues" evidence="1">
    <location>
        <begin position="1"/>
        <end position="19"/>
    </location>
</feature>
<name>A0AAE1AUM1_9GAST</name>
<dbReference type="AlphaFoldDB" id="A0AAE1AUM1"/>
<reference evidence="2" key="1">
    <citation type="journal article" date="2023" name="G3 (Bethesda)">
        <title>A reference genome for the long-term kleptoplast-retaining sea slug Elysia crispata morphotype clarki.</title>
        <authorList>
            <person name="Eastman K.E."/>
            <person name="Pendleton A.L."/>
            <person name="Shaikh M.A."/>
            <person name="Suttiyut T."/>
            <person name="Ogas R."/>
            <person name="Tomko P."/>
            <person name="Gavelis G."/>
            <person name="Widhalm J.R."/>
            <person name="Wisecaver J.H."/>
        </authorList>
    </citation>
    <scope>NUCLEOTIDE SEQUENCE</scope>
    <source>
        <strain evidence="2">ECLA1</strain>
    </source>
</reference>
<evidence type="ECO:0000256" key="1">
    <source>
        <dbReference type="SAM" id="MobiDB-lite"/>
    </source>
</evidence>
<sequence length="100" mass="10749">MTNHTESVGQRPLSTTLDSESGRCCGDKSVPILQDGVLQPNQTLPIMLPCLTAQSNPSNNALSNPTALCPLSSPQSVVNQVHQVLTYVVATLFQFQIVRT</sequence>
<evidence type="ECO:0000313" key="2">
    <source>
        <dbReference type="EMBL" id="KAK3794364.1"/>
    </source>
</evidence>
<dbReference type="Proteomes" id="UP001283361">
    <property type="component" value="Unassembled WGS sequence"/>
</dbReference>
<comment type="caution">
    <text evidence="2">The sequence shown here is derived from an EMBL/GenBank/DDBJ whole genome shotgun (WGS) entry which is preliminary data.</text>
</comment>